<organism evidence="2 3">
    <name type="scientific">Sphingomonas edaphi</name>
    <dbReference type="NCBI Taxonomy" id="2315689"/>
    <lineage>
        <taxon>Bacteria</taxon>
        <taxon>Pseudomonadati</taxon>
        <taxon>Pseudomonadota</taxon>
        <taxon>Alphaproteobacteria</taxon>
        <taxon>Sphingomonadales</taxon>
        <taxon>Sphingomonadaceae</taxon>
        <taxon>Sphingomonas</taxon>
    </lineage>
</organism>
<dbReference type="OrthoDB" id="9799921at2"/>
<protein>
    <submittedName>
        <fullName evidence="2">DNA-deoxyinosine glycosylase</fullName>
        <ecNumber evidence="2">3.2.2.15</ecNumber>
    </submittedName>
</protein>
<dbReference type="Gene3D" id="3.40.470.10">
    <property type="entry name" value="Uracil-DNA glycosylase-like domain"/>
    <property type="match status" value="1"/>
</dbReference>
<dbReference type="NCBIfam" id="TIGR04274">
    <property type="entry name" value="hypoxanDNAglyco"/>
    <property type="match status" value="1"/>
</dbReference>
<reference evidence="2 3" key="1">
    <citation type="submission" date="2018-09" db="EMBL/GenBank/DDBJ databases">
        <title>Sphingomonas sp. DAC4.</title>
        <authorList>
            <person name="Seo T."/>
        </authorList>
    </citation>
    <scope>NUCLEOTIDE SEQUENCE [LARGE SCALE GENOMIC DNA]</scope>
    <source>
        <strain evidence="2 3">DAC4</strain>
    </source>
</reference>
<proteinExistence type="predicted"/>
<keyword evidence="2" id="KW-0326">Glycosidase</keyword>
<sequence>MAPAGSSDARLLILGSLPGEASLAAQRYYAHPQNQFWRLLGQAIGEDLATLAYAKRIEVLAACEIALWDVVAQATRPGSLDGAIRSVTPNPLRDFVATHPRLRAVAFNGQTAARIGRAALGNSRQLQLVDLPSSSPAYTLPFDHKAERWAVLGRLHGGQKMPHCES</sequence>
<comment type="caution">
    <text evidence="2">The sequence shown here is derived from an EMBL/GenBank/DDBJ whole genome shotgun (WGS) entry which is preliminary data.</text>
</comment>
<name>A0A418PZQ8_9SPHN</name>
<feature type="domain" description="Uracil-DNA glycosylase-like" evidence="1">
    <location>
        <begin position="2"/>
        <end position="153"/>
    </location>
</feature>
<gene>
    <name evidence="2" type="ORF">D3M59_07920</name>
</gene>
<dbReference type="SUPFAM" id="SSF52141">
    <property type="entry name" value="Uracil-DNA glycosylase-like"/>
    <property type="match status" value="1"/>
</dbReference>
<dbReference type="InterPro" id="IPR026353">
    <property type="entry name" value="Hypoxan-DNA_Glyclase"/>
</dbReference>
<dbReference type="InterPro" id="IPR036895">
    <property type="entry name" value="Uracil-DNA_glycosylase-like_sf"/>
</dbReference>
<evidence type="ECO:0000313" key="3">
    <source>
        <dbReference type="Proteomes" id="UP000285023"/>
    </source>
</evidence>
<dbReference type="EC" id="3.2.2.15" evidence="2"/>
<dbReference type="SMART" id="SM00987">
    <property type="entry name" value="UreE_C"/>
    <property type="match status" value="1"/>
</dbReference>
<keyword evidence="3" id="KW-1185">Reference proteome</keyword>
<dbReference type="SMART" id="SM00986">
    <property type="entry name" value="UDG"/>
    <property type="match status" value="1"/>
</dbReference>
<dbReference type="AlphaFoldDB" id="A0A418PZQ8"/>
<dbReference type="Proteomes" id="UP000285023">
    <property type="component" value="Unassembled WGS sequence"/>
</dbReference>
<dbReference type="Pfam" id="PF03167">
    <property type="entry name" value="UDG"/>
    <property type="match status" value="1"/>
</dbReference>
<dbReference type="InterPro" id="IPR005122">
    <property type="entry name" value="Uracil-DNA_glycosylase-like"/>
</dbReference>
<dbReference type="CDD" id="cd10032">
    <property type="entry name" value="UDG-F6_HDG"/>
    <property type="match status" value="1"/>
</dbReference>
<keyword evidence="2" id="KW-0378">Hydrolase</keyword>
<evidence type="ECO:0000259" key="1">
    <source>
        <dbReference type="SMART" id="SM00986"/>
    </source>
</evidence>
<evidence type="ECO:0000313" key="2">
    <source>
        <dbReference type="EMBL" id="RIX29225.1"/>
    </source>
</evidence>
<accession>A0A418PZQ8</accession>
<dbReference type="EMBL" id="QXTF01000002">
    <property type="protein sequence ID" value="RIX29225.1"/>
    <property type="molecule type" value="Genomic_DNA"/>
</dbReference>
<dbReference type="GO" id="GO:0033958">
    <property type="term" value="F:DNA-deoxyinosine glycosylase activity"/>
    <property type="evidence" value="ECO:0007669"/>
    <property type="project" value="UniProtKB-EC"/>
</dbReference>